<sequence>MTTSHRTPPRCMCMDRPLGWTSRSGTCRCAR</sequence>
<protein>
    <submittedName>
        <fullName evidence="1">Uncharacterized protein</fullName>
    </submittedName>
</protein>
<accession>A0A0A8YNH4</accession>
<organism evidence="1">
    <name type="scientific">Arundo donax</name>
    <name type="common">Giant reed</name>
    <name type="synonym">Donax arundinaceus</name>
    <dbReference type="NCBI Taxonomy" id="35708"/>
    <lineage>
        <taxon>Eukaryota</taxon>
        <taxon>Viridiplantae</taxon>
        <taxon>Streptophyta</taxon>
        <taxon>Embryophyta</taxon>
        <taxon>Tracheophyta</taxon>
        <taxon>Spermatophyta</taxon>
        <taxon>Magnoliopsida</taxon>
        <taxon>Liliopsida</taxon>
        <taxon>Poales</taxon>
        <taxon>Poaceae</taxon>
        <taxon>PACMAD clade</taxon>
        <taxon>Arundinoideae</taxon>
        <taxon>Arundineae</taxon>
        <taxon>Arundo</taxon>
    </lineage>
</organism>
<dbReference type="AlphaFoldDB" id="A0A0A8YNH4"/>
<reference evidence="1" key="2">
    <citation type="journal article" date="2015" name="Data Brief">
        <title>Shoot transcriptome of the giant reed, Arundo donax.</title>
        <authorList>
            <person name="Barrero R.A."/>
            <person name="Guerrero F.D."/>
            <person name="Moolhuijzen P."/>
            <person name="Goolsby J.A."/>
            <person name="Tidwell J."/>
            <person name="Bellgard S.E."/>
            <person name="Bellgard M.I."/>
        </authorList>
    </citation>
    <scope>NUCLEOTIDE SEQUENCE</scope>
    <source>
        <tissue evidence="1">Shoot tissue taken approximately 20 cm above the soil surface</tissue>
    </source>
</reference>
<proteinExistence type="predicted"/>
<evidence type="ECO:0000313" key="1">
    <source>
        <dbReference type="EMBL" id="JAD24237.1"/>
    </source>
</evidence>
<name>A0A0A8YNH4_ARUDO</name>
<reference evidence="1" key="1">
    <citation type="submission" date="2014-09" db="EMBL/GenBank/DDBJ databases">
        <authorList>
            <person name="Magalhaes I.L.F."/>
            <person name="Oliveira U."/>
            <person name="Santos F.R."/>
            <person name="Vidigal T.H.D.A."/>
            <person name="Brescovit A.D."/>
            <person name="Santos A.J."/>
        </authorList>
    </citation>
    <scope>NUCLEOTIDE SEQUENCE</scope>
    <source>
        <tissue evidence="1">Shoot tissue taken approximately 20 cm above the soil surface</tissue>
    </source>
</reference>
<dbReference type="EMBL" id="GBRH01273658">
    <property type="protein sequence ID" value="JAD24237.1"/>
    <property type="molecule type" value="Transcribed_RNA"/>
</dbReference>